<dbReference type="RefSeq" id="WP_377942048.1">
    <property type="nucleotide sequence ID" value="NZ_JBHUCX010000018.1"/>
</dbReference>
<dbReference type="InterPro" id="IPR001279">
    <property type="entry name" value="Metallo-B-lactamas"/>
</dbReference>
<evidence type="ECO:0000313" key="3">
    <source>
        <dbReference type="Proteomes" id="UP001597079"/>
    </source>
</evidence>
<dbReference type="InterPro" id="IPR036866">
    <property type="entry name" value="RibonucZ/Hydroxyglut_hydro"/>
</dbReference>
<name>A0ABW4JCU6_9BACL</name>
<keyword evidence="3" id="KW-1185">Reference proteome</keyword>
<dbReference type="Gene3D" id="3.60.15.10">
    <property type="entry name" value="Ribonuclease Z/Hydroxyacylglutathione hydrolase-like"/>
    <property type="match status" value="1"/>
</dbReference>
<dbReference type="PANTHER" id="PTHR43546">
    <property type="entry name" value="UPF0173 METAL-DEPENDENT HYDROLASE MJ1163-RELATED"/>
    <property type="match status" value="1"/>
</dbReference>
<dbReference type="Proteomes" id="UP001597079">
    <property type="component" value="Unassembled WGS sequence"/>
</dbReference>
<comment type="caution">
    <text evidence="2">The sequence shown here is derived from an EMBL/GenBank/DDBJ whole genome shotgun (WGS) entry which is preliminary data.</text>
</comment>
<organism evidence="2 3">
    <name type="scientific">Alicyclobacillus fodiniaquatilis</name>
    <dbReference type="NCBI Taxonomy" id="1661150"/>
    <lineage>
        <taxon>Bacteria</taxon>
        <taxon>Bacillati</taxon>
        <taxon>Bacillota</taxon>
        <taxon>Bacilli</taxon>
        <taxon>Bacillales</taxon>
        <taxon>Alicyclobacillaceae</taxon>
        <taxon>Alicyclobacillus</taxon>
    </lineage>
</organism>
<accession>A0ABW4JCU6</accession>
<gene>
    <name evidence="2" type="ORF">ACFSB2_05685</name>
</gene>
<dbReference type="Pfam" id="PF12706">
    <property type="entry name" value="Lactamase_B_2"/>
    <property type="match status" value="1"/>
</dbReference>
<reference evidence="3" key="1">
    <citation type="journal article" date="2019" name="Int. J. Syst. Evol. Microbiol.">
        <title>The Global Catalogue of Microorganisms (GCM) 10K type strain sequencing project: providing services to taxonomists for standard genome sequencing and annotation.</title>
        <authorList>
            <consortium name="The Broad Institute Genomics Platform"/>
            <consortium name="The Broad Institute Genome Sequencing Center for Infectious Disease"/>
            <person name="Wu L."/>
            <person name="Ma J."/>
        </authorList>
    </citation>
    <scope>NUCLEOTIDE SEQUENCE [LARGE SCALE GENOMIC DNA]</scope>
    <source>
        <strain evidence="3">CGMCC 1.12286</strain>
    </source>
</reference>
<evidence type="ECO:0000313" key="2">
    <source>
        <dbReference type="EMBL" id="MFD1674204.1"/>
    </source>
</evidence>
<proteinExistence type="predicted"/>
<dbReference type="SUPFAM" id="SSF56281">
    <property type="entry name" value="Metallo-hydrolase/oxidoreductase"/>
    <property type="match status" value="1"/>
</dbReference>
<dbReference type="InterPro" id="IPR050114">
    <property type="entry name" value="UPF0173_UPF0282_UlaG_hydrolase"/>
</dbReference>
<evidence type="ECO:0000259" key="1">
    <source>
        <dbReference type="Pfam" id="PF12706"/>
    </source>
</evidence>
<dbReference type="EMBL" id="JBHUCX010000018">
    <property type="protein sequence ID" value="MFD1674204.1"/>
    <property type="molecule type" value="Genomic_DNA"/>
</dbReference>
<feature type="domain" description="Metallo-beta-lactamase" evidence="1">
    <location>
        <begin position="54"/>
        <end position="251"/>
    </location>
</feature>
<sequence length="290" mass="32062">MNYVYKEGIALQNEIEQTVVPDTAVALWQLGQAGIVIKGSAPTSDTGNVPMVAVDPFLSGTNRAENPDNEFIREYNPPIEPEQLAQLTAVLITHHHGDHLDTKTITRLHHAAKHVKFVVPAPHAEILRDAGVADEAIISARAGEKLELPGVGVLPIAAAHTVYEQDEAGDHLYLGYLIDMSGISIYHSGDTVVTDTLMDTVVPLRPQIAILPVNGSDYERTRRNIVGNMSAREAVDFAVAIKADLLLPNHYDMFPNNRDNPAHFVDYLFHQQRQQKFHMLAVGERFIYLP</sequence>
<protein>
    <submittedName>
        <fullName evidence="2">MBL fold metallo-hydrolase</fullName>
    </submittedName>
</protein>